<dbReference type="Gene3D" id="3.40.50.10330">
    <property type="entry name" value="Probable inorganic polyphosphate/atp-NAD kinase, domain 1"/>
    <property type="match status" value="1"/>
</dbReference>
<dbReference type="OrthoDB" id="9774737at2"/>
<dbReference type="GO" id="GO:0005524">
    <property type="term" value="F:ATP binding"/>
    <property type="evidence" value="ECO:0007669"/>
    <property type="project" value="UniProtKB-KW"/>
</dbReference>
<dbReference type="SUPFAM" id="SSF111331">
    <property type="entry name" value="NAD kinase/diacylglycerol kinase-like"/>
    <property type="match status" value="1"/>
</dbReference>
<dbReference type="RefSeq" id="WP_021797651.1">
    <property type="nucleotide sequence ID" value="NZ_ACVN02000189.1"/>
</dbReference>
<proteinExistence type="inferred from homology"/>
<dbReference type="InterPro" id="IPR017437">
    <property type="entry name" value="ATP-NAD_kinase_PpnK-typ_C"/>
</dbReference>
<name>U2RP58_9ACTN</name>
<dbReference type="Pfam" id="PF20143">
    <property type="entry name" value="NAD_kinase_C"/>
    <property type="match status" value="1"/>
</dbReference>
<dbReference type="GO" id="GO:0005737">
    <property type="term" value="C:cytoplasm"/>
    <property type="evidence" value="ECO:0007669"/>
    <property type="project" value="UniProtKB-SubCell"/>
</dbReference>
<evidence type="ECO:0000256" key="2">
    <source>
        <dbReference type="ARBA" id="ARBA00022777"/>
    </source>
</evidence>
<feature type="binding site" evidence="6">
    <location>
        <position position="178"/>
    </location>
    <ligand>
        <name>NAD(+)</name>
        <dbReference type="ChEBI" id="CHEBI:57540"/>
    </ligand>
</feature>
<dbReference type="GO" id="GO:0006741">
    <property type="term" value="P:NADP+ biosynthetic process"/>
    <property type="evidence" value="ECO:0007669"/>
    <property type="project" value="UniProtKB-UniRule"/>
</dbReference>
<dbReference type="InterPro" id="IPR017438">
    <property type="entry name" value="ATP-NAD_kinase_N"/>
</dbReference>
<sequence length="304" mass="33303">MEETRRVAVVIHPTRPEAVTAAVRFIDGMRRHTIECVVEANHVDQVREQLPDAYISPLAVGSRVELIVVFGGDGSMLRASEWALPRGIPLLGVNLGHVGFLAELEASEIRELIEKVAARDYTIERRLTLGAHVFDTDGTTLWNSFAVNEVSTEKASRRRMADLMVSIDGRPLSRWACDGVLVASASGSTAYGFSAGGPVIWPNTEAFEVVPIAAHALFAQACVVAPSSQVELQLMGGDLGPDAVVWCDGRRSADLRSGCSIVIERYPQDLQIARLSEQPFTTRLVKKFGLDVEGWRAPRRNPRF</sequence>
<dbReference type="InterPro" id="IPR002504">
    <property type="entry name" value="NADK"/>
</dbReference>
<keyword evidence="6" id="KW-0963">Cytoplasm</keyword>
<keyword evidence="8" id="KW-1185">Reference proteome</keyword>
<keyword evidence="1 6" id="KW-0808">Transferase</keyword>
<evidence type="ECO:0000256" key="1">
    <source>
        <dbReference type="ARBA" id="ARBA00022679"/>
    </source>
</evidence>
<organism evidence="7 8">
    <name type="scientific">Propionibacterium acidifaciens F0233</name>
    <dbReference type="NCBI Taxonomy" id="553198"/>
    <lineage>
        <taxon>Bacteria</taxon>
        <taxon>Bacillati</taxon>
        <taxon>Actinomycetota</taxon>
        <taxon>Actinomycetes</taxon>
        <taxon>Propionibacteriales</taxon>
        <taxon>Propionibacteriaceae</taxon>
        <taxon>Propionibacterium</taxon>
    </lineage>
</organism>
<dbReference type="GO" id="GO:0046872">
    <property type="term" value="F:metal ion binding"/>
    <property type="evidence" value="ECO:0007669"/>
    <property type="project" value="UniProtKB-UniRule"/>
</dbReference>
<accession>U2RP58</accession>
<dbReference type="Gene3D" id="2.60.200.30">
    <property type="entry name" value="Probable inorganic polyphosphate/atp-NAD kinase, domain 2"/>
    <property type="match status" value="1"/>
</dbReference>
<dbReference type="GeneID" id="95358991"/>
<keyword evidence="6" id="KW-0067">ATP-binding</keyword>
<dbReference type="Pfam" id="PF01513">
    <property type="entry name" value="NAD_kinase"/>
    <property type="match status" value="1"/>
</dbReference>
<dbReference type="AlphaFoldDB" id="U2RP58"/>
<evidence type="ECO:0000256" key="6">
    <source>
        <dbReference type="HAMAP-Rule" id="MF_00361"/>
    </source>
</evidence>
<dbReference type="EC" id="2.7.1.23" evidence="6"/>
<keyword evidence="3 6" id="KW-0521">NADP</keyword>
<gene>
    <name evidence="6" type="primary">nadK</name>
    <name evidence="7" type="ORF">HMPREF0682_2008</name>
</gene>
<keyword evidence="4 6" id="KW-0520">NAD</keyword>
<dbReference type="Proteomes" id="UP000017052">
    <property type="component" value="Unassembled WGS sequence"/>
</dbReference>
<evidence type="ECO:0000313" key="8">
    <source>
        <dbReference type="Proteomes" id="UP000017052"/>
    </source>
</evidence>
<dbReference type="GO" id="GO:0051287">
    <property type="term" value="F:NAD binding"/>
    <property type="evidence" value="ECO:0007669"/>
    <property type="project" value="UniProtKB-ARBA"/>
</dbReference>
<dbReference type="GO" id="GO:0019674">
    <property type="term" value="P:NAD+ metabolic process"/>
    <property type="evidence" value="ECO:0007669"/>
    <property type="project" value="InterPro"/>
</dbReference>
<comment type="similarity">
    <text evidence="6">Belongs to the NAD kinase family.</text>
</comment>
<keyword evidence="2 6" id="KW-0418">Kinase</keyword>
<feature type="binding site" evidence="6">
    <location>
        <begin position="73"/>
        <end position="74"/>
    </location>
    <ligand>
        <name>NAD(+)</name>
        <dbReference type="ChEBI" id="CHEBI:57540"/>
    </ligand>
</feature>
<dbReference type="InterPro" id="IPR016064">
    <property type="entry name" value="NAD/diacylglycerol_kinase_sf"/>
</dbReference>
<dbReference type="HAMAP" id="MF_00361">
    <property type="entry name" value="NAD_kinase"/>
    <property type="match status" value="1"/>
</dbReference>
<comment type="cofactor">
    <cofactor evidence="6">
        <name>a divalent metal cation</name>
        <dbReference type="ChEBI" id="CHEBI:60240"/>
    </cofactor>
</comment>
<evidence type="ECO:0000256" key="3">
    <source>
        <dbReference type="ARBA" id="ARBA00022857"/>
    </source>
</evidence>
<feature type="binding site" evidence="6">
    <location>
        <position position="78"/>
    </location>
    <ligand>
        <name>NAD(+)</name>
        <dbReference type="ChEBI" id="CHEBI:57540"/>
    </ligand>
</feature>
<feature type="binding site" evidence="6">
    <location>
        <begin position="148"/>
        <end position="149"/>
    </location>
    <ligand>
        <name>NAD(+)</name>
        <dbReference type="ChEBI" id="CHEBI:57540"/>
    </ligand>
</feature>
<comment type="caution">
    <text evidence="6">Lacks conserved residue(s) required for the propagation of feature annotation.</text>
</comment>
<evidence type="ECO:0000256" key="4">
    <source>
        <dbReference type="ARBA" id="ARBA00023027"/>
    </source>
</evidence>
<dbReference type="EMBL" id="ACVN02000189">
    <property type="protein sequence ID" value="ERK55348.1"/>
    <property type="molecule type" value="Genomic_DNA"/>
</dbReference>
<feature type="binding site" evidence="6">
    <location>
        <begin position="189"/>
        <end position="194"/>
    </location>
    <ligand>
        <name>NAD(+)</name>
        <dbReference type="ChEBI" id="CHEBI:57540"/>
    </ligand>
</feature>
<dbReference type="NCBIfam" id="NF002892">
    <property type="entry name" value="PRK03372.1"/>
    <property type="match status" value="1"/>
</dbReference>
<feature type="binding site" evidence="6">
    <location>
        <position position="159"/>
    </location>
    <ligand>
        <name>NAD(+)</name>
        <dbReference type="ChEBI" id="CHEBI:57540"/>
    </ligand>
</feature>
<feature type="active site" description="Proton acceptor" evidence="6">
    <location>
        <position position="73"/>
    </location>
</feature>
<evidence type="ECO:0000313" key="7">
    <source>
        <dbReference type="EMBL" id="ERK55348.1"/>
    </source>
</evidence>
<dbReference type="GO" id="GO:0003951">
    <property type="term" value="F:NAD+ kinase activity"/>
    <property type="evidence" value="ECO:0007669"/>
    <property type="project" value="UniProtKB-UniRule"/>
</dbReference>
<dbReference type="PANTHER" id="PTHR20275:SF0">
    <property type="entry name" value="NAD KINASE"/>
    <property type="match status" value="1"/>
</dbReference>
<comment type="subcellular location">
    <subcellularLocation>
        <location evidence="6">Cytoplasm</location>
    </subcellularLocation>
</comment>
<evidence type="ECO:0000256" key="5">
    <source>
        <dbReference type="ARBA" id="ARBA00047925"/>
    </source>
</evidence>
<comment type="catalytic activity">
    <reaction evidence="5 6">
        <text>NAD(+) + ATP = ADP + NADP(+) + H(+)</text>
        <dbReference type="Rhea" id="RHEA:18629"/>
        <dbReference type="ChEBI" id="CHEBI:15378"/>
        <dbReference type="ChEBI" id="CHEBI:30616"/>
        <dbReference type="ChEBI" id="CHEBI:57540"/>
        <dbReference type="ChEBI" id="CHEBI:58349"/>
        <dbReference type="ChEBI" id="CHEBI:456216"/>
        <dbReference type="EC" id="2.7.1.23"/>
    </reaction>
</comment>
<dbReference type="PANTHER" id="PTHR20275">
    <property type="entry name" value="NAD KINASE"/>
    <property type="match status" value="1"/>
</dbReference>
<protein>
    <recommendedName>
        <fullName evidence="6">NAD kinase</fullName>
        <ecNumber evidence="6">2.7.1.23</ecNumber>
    </recommendedName>
    <alternativeName>
        <fullName evidence="6">ATP-dependent NAD kinase</fullName>
    </alternativeName>
</protein>
<comment type="function">
    <text evidence="6">Involved in the regulation of the intracellular balance of NAD and NADP, and is a key enzyme in the biosynthesis of NADP. Catalyzes specifically the phosphorylation on 2'-hydroxyl of the adenosine moiety of NAD to yield NADP.</text>
</comment>
<reference evidence="7" key="1">
    <citation type="submission" date="2013-08" db="EMBL/GenBank/DDBJ databases">
        <authorList>
            <person name="Durkin A.S."/>
            <person name="Haft D.R."/>
            <person name="McCorrison J."/>
            <person name="Torralba M."/>
            <person name="Gillis M."/>
            <person name="Haft D.H."/>
            <person name="Methe B."/>
            <person name="Sutton G."/>
            <person name="Nelson K.E."/>
        </authorList>
    </citation>
    <scope>NUCLEOTIDE SEQUENCE [LARGE SCALE GENOMIC DNA]</scope>
    <source>
        <strain evidence="7">F0233</strain>
    </source>
</reference>
<keyword evidence="6" id="KW-0547">Nucleotide-binding</keyword>
<comment type="caution">
    <text evidence="7">The sequence shown here is derived from an EMBL/GenBank/DDBJ whole genome shotgun (WGS) entry which is preliminary data.</text>
</comment>
<feature type="binding site" evidence="6">
    <location>
        <position position="213"/>
    </location>
    <ligand>
        <name>NAD(+)</name>
        <dbReference type="ChEBI" id="CHEBI:57540"/>
    </ligand>
</feature>